<accession>A0A8H5GA17</accession>
<comment type="caution">
    <text evidence="3">The sequence shown here is derived from an EMBL/GenBank/DDBJ whole genome shotgun (WGS) entry which is preliminary data.</text>
</comment>
<dbReference type="EMBL" id="JAACJO010000003">
    <property type="protein sequence ID" value="KAF5361064.1"/>
    <property type="molecule type" value="Genomic_DNA"/>
</dbReference>
<feature type="compositionally biased region" description="Basic and acidic residues" evidence="1">
    <location>
        <begin position="93"/>
        <end position="132"/>
    </location>
</feature>
<sequence length="447" mass="49912">MQWNPPPTAGDDVFAAFPGHQRSRSASNGSPWPAARNLPPTWVPPPSSAPPPWANSHPRSPTLAWNTSSPFRNPMELNNNSDPWNESGWGRLAEPDLGRPAESGWDRPAAESDWGRLAESGWDRPAETDWGRPAEAGWGRPTESAFGQPMTPGFFGSNAGPSNGQNPWNGMVRSTSERTPAPAAPPPWAAQSPGLGWDIPRPKSAIGPGRPYPPSPSIRSTIPAHLIPDTWDESNLARRPRDWRMSYNPRASFLSSLSVLPSVLKNQSDVQEYTDPTKRRLSRSLEYHAGQPPISHDLRIDPFSTRNPILHAQTSTNDYPNPFSELDMAQFATTPQAKFLRLFHPKLPWYIDIHQSFPNGVTVGDILTQMYGQLGQQILPRHFWNDVLNEKDRKDIGKAYRRRTGLLKSGAEHGILWIDFLCGEVIFEGFVRHKGGLWEIKTRNAYL</sequence>
<gene>
    <name evidence="3" type="ORF">D9756_004465</name>
</gene>
<reference evidence="3 4" key="1">
    <citation type="journal article" date="2020" name="ISME J.">
        <title>Uncovering the hidden diversity of litter-decomposition mechanisms in mushroom-forming fungi.</title>
        <authorList>
            <person name="Floudas D."/>
            <person name="Bentzer J."/>
            <person name="Ahren D."/>
            <person name="Johansson T."/>
            <person name="Persson P."/>
            <person name="Tunlid A."/>
        </authorList>
    </citation>
    <scope>NUCLEOTIDE SEQUENCE [LARGE SCALE GENOMIC DNA]</scope>
    <source>
        <strain evidence="3 4">CBS 146.42</strain>
    </source>
</reference>
<evidence type="ECO:0000313" key="3">
    <source>
        <dbReference type="EMBL" id="KAF5361064.1"/>
    </source>
</evidence>
<evidence type="ECO:0000259" key="2">
    <source>
        <dbReference type="Pfam" id="PF20415"/>
    </source>
</evidence>
<dbReference type="OrthoDB" id="3265169at2759"/>
<proteinExistence type="predicted"/>
<feature type="domain" description="DUF6699" evidence="2">
    <location>
        <begin position="309"/>
        <end position="434"/>
    </location>
</feature>
<feature type="compositionally biased region" description="Pro residues" evidence="1">
    <location>
        <begin position="41"/>
        <end position="53"/>
    </location>
</feature>
<protein>
    <recommendedName>
        <fullName evidence="2">DUF6699 domain-containing protein</fullName>
    </recommendedName>
</protein>
<evidence type="ECO:0000256" key="1">
    <source>
        <dbReference type="SAM" id="MobiDB-lite"/>
    </source>
</evidence>
<keyword evidence="4" id="KW-1185">Reference proteome</keyword>
<feature type="compositionally biased region" description="Polar residues" evidence="1">
    <location>
        <begin position="57"/>
        <end position="84"/>
    </location>
</feature>
<dbReference type="Proteomes" id="UP000559027">
    <property type="component" value="Unassembled WGS sequence"/>
</dbReference>
<dbReference type="InterPro" id="IPR046522">
    <property type="entry name" value="DUF6699"/>
</dbReference>
<dbReference type="AlphaFoldDB" id="A0A8H5GA17"/>
<name>A0A8H5GA17_9AGAR</name>
<organism evidence="3 4">
    <name type="scientific">Leucocoprinus leucothites</name>
    <dbReference type="NCBI Taxonomy" id="201217"/>
    <lineage>
        <taxon>Eukaryota</taxon>
        <taxon>Fungi</taxon>
        <taxon>Dikarya</taxon>
        <taxon>Basidiomycota</taxon>
        <taxon>Agaricomycotina</taxon>
        <taxon>Agaricomycetes</taxon>
        <taxon>Agaricomycetidae</taxon>
        <taxon>Agaricales</taxon>
        <taxon>Agaricineae</taxon>
        <taxon>Agaricaceae</taxon>
        <taxon>Leucocoprinus</taxon>
    </lineage>
</organism>
<evidence type="ECO:0000313" key="4">
    <source>
        <dbReference type="Proteomes" id="UP000559027"/>
    </source>
</evidence>
<feature type="region of interest" description="Disordered" evidence="1">
    <location>
        <begin position="1"/>
        <end position="145"/>
    </location>
</feature>
<dbReference type="Pfam" id="PF20415">
    <property type="entry name" value="DUF6699"/>
    <property type="match status" value="1"/>
</dbReference>